<dbReference type="GO" id="GO:0045719">
    <property type="term" value="P:negative regulation of glycogen biosynthetic process"/>
    <property type="evidence" value="ECO:0007669"/>
    <property type="project" value="TreeGrafter"/>
</dbReference>
<proteinExistence type="inferred from homology"/>
<keyword evidence="3" id="KW-0808">Transferase</keyword>
<keyword evidence="2 10" id="KW-0723">Serine/threonine-protein kinase</keyword>
<feature type="binding site" evidence="9">
    <location>
        <position position="56"/>
    </location>
    <ligand>
        <name>ATP</name>
        <dbReference type="ChEBI" id="CHEBI:30616"/>
    </ligand>
</feature>
<feature type="domain" description="Protein kinase" evidence="12">
    <location>
        <begin position="27"/>
        <end position="283"/>
    </location>
</feature>
<gene>
    <name evidence="13" type="ORF">GHT09_010056</name>
    <name evidence="14" type="ORF">MONAX_5E006139</name>
</gene>
<comment type="catalytic activity">
    <reaction evidence="8">
        <text>L-seryl-[protein] + ATP = O-phospho-L-seryl-[protein] + ADP + H(+)</text>
        <dbReference type="Rhea" id="RHEA:17989"/>
        <dbReference type="Rhea" id="RHEA-COMP:9863"/>
        <dbReference type="Rhea" id="RHEA-COMP:11604"/>
        <dbReference type="ChEBI" id="CHEBI:15378"/>
        <dbReference type="ChEBI" id="CHEBI:29999"/>
        <dbReference type="ChEBI" id="CHEBI:30616"/>
        <dbReference type="ChEBI" id="CHEBI:83421"/>
        <dbReference type="ChEBI" id="CHEBI:456216"/>
        <dbReference type="EC" id="2.7.11.1"/>
    </reaction>
</comment>
<comment type="catalytic activity">
    <reaction evidence="7">
        <text>L-threonyl-[protein] + ATP = O-phospho-L-threonyl-[protein] + ADP + H(+)</text>
        <dbReference type="Rhea" id="RHEA:46608"/>
        <dbReference type="Rhea" id="RHEA-COMP:11060"/>
        <dbReference type="Rhea" id="RHEA-COMP:11605"/>
        <dbReference type="ChEBI" id="CHEBI:15378"/>
        <dbReference type="ChEBI" id="CHEBI:30013"/>
        <dbReference type="ChEBI" id="CHEBI:30616"/>
        <dbReference type="ChEBI" id="CHEBI:61977"/>
        <dbReference type="ChEBI" id="CHEBI:456216"/>
        <dbReference type="EC" id="2.7.11.1"/>
    </reaction>
</comment>
<dbReference type="Proteomes" id="UP000662637">
    <property type="component" value="Unassembled WGS sequence"/>
</dbReference>
<evidence type="ECO:0000256" key="4">
    <source>
        <dbReference type="ARBA" id="ARBA00022741"/>
    </source>
</evidence>
<keyword evidence="15" id="KW-1185">Reference proteome</keyword>
<dbReference type="GO" id="GO:0005829">
    <property type="term" value="C:cytosol"/>
    <property type="evidence" value="ECO:0007669"/>
    <property type="project" value="TreeGrafter"/>
</dbReference>
<evidence type="ECO:0000256" key="9">
    <source>
        <dbReference type="PROSITE-ProRule" id="PRU10141"/>
    </source>
</evidence>
<dbReference type="PANTHER" id="PTHR24346:SF85">
    <property type="entry name" value="RIKEN CDNA 1810024B03 GENE"/>
    <property type="match status" value="1"/>
</dbReference>
<feature type="compositionally biased region" description="Basic and acidic residues" evidence="11">
    <location>
        <begin position="221"/>
        <end position="233"/>
    </location>
</feature>
<evidence type="ECO:0000256" key="10">
    <source>
        <dbReference type="RuleBase" id="RU000304"/>
    </source>
</evidence>
<keyword evidence="5" id="KW-0418">Kinase</keyword>
<dbReference type="Gene3D" id="1.10.510.10">
    <property type="entry name" value="Transferase(Phosphotransferase) domain 1"/>
    <property type="match status" value="1"/>
</dbReference>
<dbReference type="InterPro" id="IPR017441">
    <property type="entry name" value="Protein_kinase_ATP_BS"/>
</dbReference>
<evidence type="ECO:0000313" key="15">
    <source>
        <dbReference type="Proteomes" id="UP000335636"/>
    </source>
</evidence>
<dbReference type="SUPFAM" id="SSF56112">
    <property type="entry name" value="Protein kinase-like (PK-like)"/>
    <property type="match status" value="1"/>
</dbReference>
<dbReference type="GO" id="GO:0004674">
    <property type="term" value="F:protein serine/threonine kinase activity"/>
    <property type="evidence" value="ECO:0007669"/>
    <property type="project" value="UniProtKB-KW"/>
</dbReference>
<name>A0A5E4AUY4_MARMO</name>
<keyword evidence="4 9" id="KW-0547">Nucleotide-binding</keyword>
<accession>A0A5E4AUY4</accession>
<evidence type="ECO:0000256" key="8">
    <source>
        <dbReference type="ARBA" id="ARBA00048679"/>
    </source>
</evidence>
<evidence type="ECO:0000256" key="2">
    <source>
        <dbReference type="ARBA" id="ARBA00022527"/>
    </source>
</evidence>
<dbReference type="PROSITE" id="PS50011">
    <property type="entry name" value="PROTEIN_KINASE_DOM"/>
    <property type="match status" value="1"/>
</dbReference>
<evidence type="ECO:0000259" key="12">
    <source>
        <dbReference type="PROSITE" id="PS50011"/>
    </source>
</evidence>
<dbReference type="PROSITE" id="PS00107">
    <property type="entry name" value="PROTEIN_KINASE_ATP"/>
    <property type="match status" value="1"/>
</dbReference>
<keyword evidence="6 9" id="KW-0067">ATP-binding</keyword>
<evidence type="ECO:0000256" key="7">
    <source>
        <dbReference type="ARBA" id="ARBA00047899"/>
    </source>
</evidence>
<dbReference type="Pfam" id="PF00069">
    <property type="entry name" value="Pkinase"/>
    <property type="match status" value="1"/>
</dbReference>
<evidence type="ECO:0000256" key="1">
    <source>
        <dbReference type="ARBA" id="ARBA00012513"/>
    </source>
</evidence>
<dbReference type="EMBL" id="WJEC01001457">
    <property type="protein sequence ID" value="KAF7478753.1"/>
    <property type="molecule type" value="Genomic_DNA"/>
</dbReference>
<feature type="region of interest" description="Disordered" evidence="11">
    <location>
        <begin position="195"/>
        <end position="283"/>
    </location>
</feature>
<evidence type="ECO:0000256" key="6">
    <source>
        <dbReference type="ARBA" id="ARBA00022840"/>
    </source>
</evidence>
<dbReference type="GO" id="GO:0035556">
    <property type="term" value="P:intracellular signal transduction"/>
    <property type="evidence" value="ECO:0007669"/>
    <property type="project" value="TreeGrafter"/>
</dbReference>
<organism evidence="14 15">
    <name type="scientific">Marmota monax</name>
    <name type="common">Woodchuck</name>
    <dbReference type="NCBI Taxonomy" id="9995"/>
    <lineage>
        <taxon>Eukaryota</taxon>
        <taxon>Metazoa</taxon>
        <taxon>Chordata</taxon>
        <taxon>Craniata</taxon>
        <taxon>Vertebrata</taxon>
        <taxon>Euteleostomi</taxon>
        <taxon>Mammalia</taxon>
        <taxon>Eutheria</taxon>
        <taxon>Euarchontoglires</taxon>
        <taxon>Glires</taxon>
        <taxon>Rodentia</taxon>
        <taxon>Sciuromorpha</taxon>
        <taxon>Sciuridae</taxon>
        <taxon>Xerinae</taxon>
        <taxon>Marmotini</taxon>
        <taxon>Marmota</taxon>
    </lineage>
</organism>
<reference evidence="14 15" key="1">
    <citation type="submission" date="2019-04" db="EMBL/GenBank/DDBJ databases">
        <authorList>
            <person name="Alioto T."/>
            <person name="Alioto T."/>
        </authorList>
    </citation>
    <scope>NUCLEOTIDE SEQUENCE [LARGE SCALE GENOMIC DNA]</scope>
</reference>
<dbReference type="PANTHER" id="PTHR24346">
    <property type="entry name" value="MAP/MICROTUBULE AFFINITY-REGULATING KINASE"/>
    <property type="match status" value="1"/>
</dbReference>
<sequence length="283" mass="31244">MQGESSESRVEAQGPSSCYERALTDHYRVLSAIGEGRYGQVVLARHLLTWTEVAVKVVPKTERKERTLCEREGLMALEHRNMIQLFQVIETPDNMYLVMEHAGGGTLQHHIPQPGGLPEEKVRRVFRAMVCVLHHCHQQGFVHLDVKPQNFLVDTSGHHLKLIDFGLCMSFTPGQKLKEFRGTLPYCAPEILKRKELEAPPPPPTPRGRLEPGRHPVFSPHWEKAIQGEHQEEPAEADLAGKLPHPGACVPGSAQPHPANPQGGPQAEAHPRAGNGAPVAEPG</sequence>
<comment type="similarity">
    <text evidence="10">Belongs to the protein kinase superfamily.</text>
</comment>
<dbReference type="InterPro" id="IPR011009">
    <property type="entry name" value="Kinase-like_dom_sf"/>
</dbReference>
<dbReference type="AlphaFoldDB" id="A0A5E4AUY4"/>
<dbReference type="GO" id="GO:0005634">
    <property type="term" value="C:nucleus"/>
    <property type="evidence" value="ECO:0007669"/>
    <property type="project" value="TreeGrafter"/>
</dbReference>
<evidence type="ECO:0000256" key="5">
    <source>
        <dbReference type="ARBA" id="ARBA00022777"/>
    </source>
</evidence>
<evidence type="ECO:0000313" key="14">
    <source>
        <dbReference type="EMBL" id="VTJ61283.1"/>
    </source>
</evidence>
<dbReference type="FunFam" id="1.10.510.10:FF:000571">
    <property type="entry name" value="Maternal embryonic leucine zipper kinase"/>
    <property type="match status" value="1"/>
</dbReference>
<dbReference type="InterPro" id="IPR008271">
    <property type="entry name" value="Ser/Thr_kinase_AS"/>
</dbReference>
<dbReference type="EC" id="2.7.11.1" evidence="1"/>
<dbReference type="InterPro" id="IPR000719">
    <property type="entry name" value="Prot_kinase_dom"/>
</dbReference>
<dbReference type="EMBL" id="CABDUW010000169">
    <property type="protein sequence ID" value="VTJ61283.1"/>
    <property type="molecule type" value="Genomic_DNA"/>
</dbReference>
<evidence type="ECO:0000313" key="13">
    <source>
        <dbReference type="EMBL" id="KAF7478753.1"/>
    </source>
</evidence>
<reference evidence="13" key="2">
    <citation type="submission" date="2020-08" db="EMBL/GenBank/DDBJ databases">
        <authorList>
            <person name="Shumante A."/>
            <person name="Zimin A.V."/>
            <person name="Puiu D."/>
            <person name="Salzberg S.L."/>
        </authorList>
    </citation>
    <scope>NUCLEOTIDE SEQUENCE</scope>
    <source>
        <strain evidence="13">WC2-LM</strain>
        <tissue evidence="13">Liver</tissue>
    </source>
</reference>
<evidence type="ECO:0000256" key="3">
    <source>
        <dbReference type="ARBA" id="ARBA00022679"/>
    </source>
</evidence>
<dbReference type="PROSITE" id="PS00108">
    <property type="entry name" value="PROTEIN_KINASE_ST"/>
    <property type="match status" value="1"/>
</dbReference>
<dbReference type="Proteomes" id="UP000335636">
    <property type="component" value="Unassembled WGS sequence"/>
</dbReference>
<protein>
    <recommendedName>
        <fullName evidence="1">non-specific serine/threonine protein kinase</fullName>
        <ecNumber evidence="1">2.7.11.1</ecNumber>
    </recommendedName>
</protein>
<evidence type="ECO:0000256" key="11">
    <source>
        <dbReference type="SAM" id="MobiDB-lite"/>
    </source>
</evidence>
<dbReference type="FunFam" id="3.30.200.20:FF:000003">
    <property type="entry name" value="Non-specific serine/threonine protein kinase"/>
    <property type="match status" value="1"/>
</dbReference>
<dbReference type="SMART" id="SM00220">
    <property type="entry name" value="S_TKc"/>
    <property type="match status" value="1"/>
</dbReference>
<dbReference type="GO" id="GO:0005524">
    <property type="term" value="F:ATP binding"/>
    <property type="evidence" value="ECO:0007669"/>
    <property type="project" value="UniProtKB-UniRule"/>
</dbReference>